<dbReference type="RefSeq" id="WP_015790400.1">
    <property type="nucleotide sequence ID" value="NC_013158.1"/>
</dbReference>
<gene>
    <name evidence="2" type="ordered locus">Huta_2677</name>
</gene>
<organism evidence="2 3">
    <name type="scientific">Halorhabdus utahensis (strain DSM 12940 / JCM 11049 / AX-2)</name>
    <dbReference type="NCBI Taxonomy" id="519442"/>
    <lineage>
        <taxon>Archaea</taxon>
        <taxon>Methanobacteriati</taxon>
        <taxon>Methanobacteriota</taxon>
        <taxon>Stenosarchaea group</taxon>
        <taxon>Halobacteria</taxon>
        <taxon>Halobacteriales</taxon>
        <taxon>Haloarculaceae</taxon>
        <taxon>Halorhabdus</taxon>
    </lineage>
</organism>
<dbReference type="STRING" id="519442.Huta_2677"/>
<dbReference type="EMBL" id="CP001687">
    <property type="protein sequence ID" value="ACV12838.1"/>
    <property type="molecule type" value="Genomic_DNA"/>
</dbReference>
<accession>C7NQB2</accession>
<dbReference type="AlphaFoldDB" id="C7NQB2"/>
<dbReference type="Gene3D" id="3.30.300.100">
    <property type="entry name" value="MTH677-like"/>
    <property type="match status" value="1"/>
</dbReference>
<dbReference type="HOGENOM" id="CLU_190390_0_0_2"/>
<evidence type="ECO:0000313" key="2">
    <source>
        <dbReference type="EMBL" id="ACV12838.1"/>
    </source>
</evidence>
<dbReference type="eggNOG" id="arCOG04665">
    <property type="taxonomic scope" value="Archaea"/>
</dbReference>
<dbReference type="OrthoDB" id="213887at2157"/>
<dbReference type="Pfam" id="PF11419">
    <property type="entry name" value="DUF3194"/>
    <property type="match status" value="1"/>
</dbReference>
<keyword evidence="3" id="KW-1185">Reference proteome</keyword>
<comment type="similarity">
    <text evidence="1">Belongs to the UPF0440 family.</text>
</comment>
<proteinExistence type="inferred from homology"/>
<name>C7NQB2_HALUD</name>
<sequence>MSDDATASTDAETPADETVVETAAATAEDVVFSRLDRSAIDDLDVTVTFEDKVLEIDVYLNAPDARADPETVADDAALAARSAVDDLFDA</sequence>
<protein>
    <recommendedName>
        <fullName evidence="4">DUF3194 domain-containing protein</fullName>
    </recommendedName>
</protein>
<dbReference type="InterPro" id="IPR024502">
    <property type="entry name" value="DUF3194"/>
</dbReference>
<evidence type="ECO:0000313" key="3">
    <source>
        <dbReference type="Proteomes" id="UP000002071"/>
    </source>
</evidence>
<dbReference type="InterPro" id="IPR035954">
    <property type="entry name" value="MTH677-like_sf"/>
</dbReference>
<dbReference type="GeneID" id="8384982"/>
<evidence type="ECO:0000256" key="1">
    <source>
        <dbReference type="ARBA" id="ARBA00008515"/>
    </source>
</evidence>
<reference evidence="2 3" key="1">
    <citation type="journal article" date="2009" name="Stand. Genomic Sci.">
        <title>Complete genome sequence of Halorhabdus utahensis type strain (AX-2).</title>
        <authorList>
            <person name="Anderson I."/>
            <person name="Tindall B.J."/>
            <person name="Pomrenke H."/>
            <person name="Goker M."/>
            <person name="Lapidus A."/>
            <person name="Nolan M."/>
            <person name="Copeland A."/>
            <person name="Glavina Del Rio T."/>
            <person name="Chen F."/>
            <person name="Tice H."/>
            <person name="Cheng J.F."/>
            <person name="Lucas S."/>
            <person name="Chertkov O."/>
            <person name="Bruce D."/>
            <person name="Brettin T."/>
            <person name="Detter J.C."/>
            <person name="Han C."/>
            <person name="Goodwin L."/>
            <person name="Land M."/>
            <person name="Hauser L."/>
            <person name="Chang Y.J."/>
            <person name="Jeffries C.D."/>
            <person name="Pitluck S."/>
            <person name="Pati A."/>
            <person name="Mavromatis K."/>
            <person name="Ivanova N."/>
            <person name="Ovchinnikova G."/>
            <person name="Chen A."/>
            <person name="Palaniappan K."/>
            <person name="Chain P."/>
            <person name="Rohde M."/>
            <person name="Bristow J."/>
            <person name="Eisen J.A."/>
            <person name="Markowitz V."/>
            <person name="Hugenholtz P."/>
            <person name="Kyrpides N.C."/>
            <person name="Klenk H.P."/>
        </authorList>
    </citation>
    <scope>NUCLEOTIDE SEQUENCE [LARGE SCALE GENOMIC DNA]</scope>
    <source>
        <strain evidence="3">DSM 12940 / JCM 11049 / AX-2</strain>
    </source>
</reference>
<dbReference type="KEGG" id="hut:Huta_2677"/>
<evidence type="ECO:0008006" key="4">
    <source>
        <dbReference type="Google" id="ProtNLM"/>
    </source>
</evidence>
<dbReference type="Proteomes" id="UP000002071">
    <property type="component" value="Chromosome"/>
</dbReference>